<keyword evidence="1" id="KW-1133">Transmembrane helix</keyword>
<dbReference type="SUPFAM" id="SSF52087">
    <property type="entry name" value="CRAL/TRIO domain"/>
    <property type="match status" value="1"/>
</dbReference>
<dbReference type="Proteomes" id="UP000501690">
    <property type="component" value="Linkage Group LG2"/>
</dbReference>
<sequence>MSTVVGSYGYIASGLPIFAIGLGLNTFDKASPSASKKHGHPITTCIKVLNMTSMKLSSLNQIKLLTIISSIDDLNYPEKTNTHYTVNVLYYFQPVGRLRSHLYKREVQVLSGCGRDELLKMVERQRVVRINPKRDHSS</sequence>
<gene>
    <name evidence="2" type="ORF">DEO72_LG2g3318</name>
</gene>
<organism evidence="2 3">
    <name type="scientific">Vigna unguiculata</name>
    <name type="common">Cowpea</name>
    <dbReference type="NCBI Taxonomy" id="3917"/>
    <lineage>
        <taxon>Eukaryota</taxon>
        <taxon>Viridiplantae</taxon>
        <taxon>Streptophyta</taxon>
        <taxon>Embryophyta</taxon>
        <taxon>Tracheophyta</taxon>
        <taxon>Spermatophyta</taxon>
        <taxon>Magnoliopsida</taxon>
        <taxon>eudicotyledons</taxon>
        <taxon>Gunneridae</taxon>
        <taxon>Pentapetalae</taxon>
        <taxon>rosids</taxon>
        <taxon>fabids</taxon>
        <taxon>Fabales</taxon>
        <taxon>Fabaceae</taxon>
        <taxon>Papilionoideae</taxon>
        <taxon>50 kb inversion clade</taxon>
        <taxon>NPAAA clade</taxon>
        <taxon>indigoferoid/millettioid clade</taxon>
        <taxon>Phaseoleae</taxon>
        <taxon>Vigna</taxon>
    </lineage>
</organism>
<keyword evidence="1" id="KW-0812">Transmembrane</keyword>
<evidence type="ECO:0000313" key="2">
    <source>
        <dbReference type="EMBL" id="QCD82976.1"/>
    </source>
</evidence>
<accession>A0A4D6L3C4</accession>
<dbReference type="PANTHER" id="PTHR46226">
    <property type="entry name" value="CRAL-TRIO DOMAIN-CONTAINING PROTEIN"/>
    <property type="match status" value="1"/>
</dbReference>
<reference evidence="2 3" key="1">
    <citation type="submission" date="2019-04" db="EMBL/GenBank/DDBJ databases">
        <title>An improved genome assembly and genetic linkage map for asparagus bean, Vigna unguiculata ssp. sesquipedialis.</title>
        <authorList>
            <person name="Xia Q."/>
            <person name="Zhang R."/>
            <person name="Dong Y."/>
        </authorList>
    </citation>
    <scope>NUCLEOTIDE SEQUENCE [LARGE SCALE GENOMIC DNA]</scope>
    <source>
        <tissue evidence="2">Leaf</tissue>
    </source>
</reference>
<feature type="transmembrane region" description="Helical" evidence="1">
    <location>
        <begin position="6"/>
        <end position="27"/>
    </location>
</feature>
<keyword evidence="1" id="KW-0472">Membrane</keyword>
<dbReference type="EMBL" id="CP039346">
    <property type="protein sequence ID" value="QCD82976.1"/>
    <property type="molecule type" value="Genomic_DNA"/>
</dbReference>
<proteinExistence type="predicted"/>
<evidence type="ECO:0000256" key="1">
    <source>
        <dbReference type="SAM" id="Phobius"/>
    </source>
</evidence>
<keyword evidence="3" id="KW-1185">Reference proteome</keyword>
<name>A0A4D6L3C4_VIGUN</name>
<dbReference type="Gene3D" id="3.40.525.10">
    <property type="entry name" value="CRAL-TRIO lipid binding domain"/>
    <property type="match status" value="1"/>
</dbReference>
<dbReference type="InterPro" id="IPR036865">
    <property type="entry name" value="CRAL-TRIO_dom_sf"/>
</dbReference>
<dbReference type="AlphaFoldDB" id="A0A4D6L3C4"/>
<dbReference type="PANTHER" id="PTHR46226:SF6">
    <property type="entry name" value="SEC14P-LIKE PHOSPHATIDYLINOSITOL TRANSFER FAMILY PROTEIN"/>
    <property type="match status" value="1"/>
</dbReference>
<protein>
    <submittedName>
        <fullName evidence="2">Uncharacterized protein</fullName>
    </submittedName>
</protein>
<evidence type="ECO:0000313" key="3">
    <source>
        <dbReference type="Proteomes" id="UP000501690"/>
    </source>
</evidence>